<feature type="transmembrane region" description="Helical" evidence="6">
    <location>
        <begin position="284"/>
        <end position="302"/>
    </location>
</feature>
<dbReference type="CDD" id="cd17324">
    <property type="entry name" value="MFS_NepI_like"/>
    <property type="match status" value="1"/>
</dbReference>
<evidence type="ECO:0000256" key="4">
    <source>
        <dbReference type="ARBA" id="ARBA00022989"/>
    </source>
</evidence>
<evidence type="ECO:0000256" key="1">
    <source>
        <dbReference type="ARBA" id="ARBA00004651"/>
    </source>
</evidence>
<dbReference type="InterPro" id="IPR050189">
    <property type="entry name" value="MFS_Efflux_Transporters"/>
</dbReference>
<feature type="transmembrane region" description="Helical" evidence="6">
    <location>
        <begin position="221"/>
        <end position="239"/>
    </location>
</feature>
<name>A0ABW5GYA0_9PSEU</name>
<dbReference type="Gene3D" id="1.20.1250.20">
    <property type="entry name" value="MFS general substrate transporter like domains"/>
    <property type="match status" value="1"/>
</dbReference>
<dbReference type="InterPro" id="IPR020846">
    <property type="entry name" value="MFS_dom"/>
</dbReference>
<sequence length="393" mass="39539">MSVSTTPSAVPTRPPWTAWLAVVSVTLGIFSIVTTEIMPIGLLTPIGSTFGISDGTAGLMMTTPGVLAAIAAPVVTGAAGRLDRRLLLGALMLVLACADVLAAVAPSYPVLMVSRVLVGVVIGAFWSIAAGLAARLVPPHRVARATAVIFSAVPLGSVLGVPAGTYVGAQLGWRATFAVLGVLTAGVLAALIAFVPPLPVAGATRLGALGGLLRTRAVRRALLVTFLIVLAHFGTYTYVTPLLEQVTHAGPALITVLLFGYGVAGITGNFVAGAWAARRPRATFAAGALLLAVATTALPFAGGTTSGAAVLLVVWGLAYGVVPVCSQTWFALAAPRAPEAASVLFTSSFQATFSLGAFAGGVLVDMSSVRATMVAGGVAAFATAALVLTSSKR</sequence>
<feature type="transmembrane region" description="Helical" evidence="6">
    <location>
        <begin position="175"/>
        <end position="200"/>
    </location>
</feature>
<feature type="transmembrane region" description="Helical" evidence="6">
    <location>
        <begin position="146"/>
        <end position="169"/>
    </location>
</feature>
<dbReference type="RefSeq" id="WP_345408669.1">
    <property type="nucleotide sequence ID" value="NZ_BAABHG010000030.1"/>
</dbReference>
<feature type="transmembrane region" description="Helical" evidence="6">
    <location>
        <begin position="369"/>
        <end position="388"/>
    </location>
</feature>
<keyword evidence="5 6" id="KW-0472">Membrane</keyword>
<keyword evidence="2" id="KW-1003">Cell membrane</keyword>
<feature type="domain" description="Major facilitator superfamily (MFS) profile" evidence="7">
    <location>
        <begin position="20"/>
        <end position="393"/>
    </location>
</feature>
<organism evidence="8 9">
    <name type="scientific">Amycolatopsis samaneae</name>
    <dbReference type="NCBI Taxonomy" id="664691"/>
    <lineage>
        <taxon>Bacteria</taxon>
        <taxon>Bacillati</taxon>
        <taxon>Actinomycetota</taxon>
        <taxon>Actinomycetes</taxon>
        <taxon>Pseudonocardiales</taxon>
        <taxon>Pseudonocardiaceae</taxon>
        <taxon>Amycolatopsis</taxon>
    </lineage>
</organism>
<proteinExistence type="predicted"/>
<accession>A0ABW5GYA0</accession>
<dbReference type="EMBL" id="JBHUKU010000035">
    <property type="protein sequence ID" value="MFD2465650.1"/>
    <property type="molecule type" value="Genomic_DNA"/>
</dbReference>
<dbReference type="Pfam" id="PF07690">
    <property type="entry name" value="MFS_1"/>
    <property type="match status" value="1"/>
</dbReference>
<feature type="transmembrane region" description="Helical" evidence="6">
    <location>
        <begin position="251"/>
        <end position="272"/>
    </location>
</feature>
<feature type="transmembrane region" description="Helical" evidence="6">
    <location>
        <begin position="58"/>
        <end position="79"/>
    </location>
</feature>
<evidence type="ECO:0000256" key="6">
    <source>
        <dbReference type="SAM" id="Phobius"/>
    </source>
</evidence>
<protein>
    <submittedName>
        <fullName evidence="8">MFS transporter</fullName>
    </submittedName>
</protein>
<keyword evidence="3 6" id="KW-0812">Transmembrane</keyword>
<dbReference type="PROSITE" id="PS50850">
    <property type="entry name" value="MFS"/>
    <property type="match status" value="1"/>
</dbReference>
<dbReference type="InterPro" id="IPR036259">
    <property type="entry name" value="MFS_trans_sf"/>
</dbReference>
<feature type="transmembrane region" description="Helical" evidence="6">
    <location>
        <begin position="308"/>
        <end position="331"/>
    </location>
</feature>
<evidence type="ECO:0000256" key="2">
    <source>
        <dbReference type="ARBA" id="ARBA00022475"/>
    </source>
</evidence>
<dbReference type="Proteomes" id="UP001597419">
    <property type="component" value="Unassembled WGS sequence"/>
</dbReference>
<evidence type="ECO:0000256" key="5">
    <source>
        <dbReference type="ARBA" id="ARBA00023136"/>
    </source>
</evidence>
<dbReference type="PANTHER" id="PTHR43124">
    <property type="entry name" value="PURINE EFFLUX PUMP PBUE"/>
    <property type="match status" value="1"/>
</dbReference>
<evidence type="ECO:0000313" key="9">
    <source>
        <dbReference type="Proteomes" id="UP001597419"/>
    </source>
</evidence>
<feature type="transmembrane region" description="Helical" evidence="6">
    <location>
        <begin position="86"/>
        <end position="106"/>
    </location>
</feature>
<dbReference type="PANTHER" id="PTHR43124:SF3">
    <property type="entry name" value="CHLORAMPHENICOL EFFLUX PUMP RV0191"/>
    <property type="match status" value="1"/>
</dbReference>
<keyword evidence="4 6" id="KW-1133">Transmembrane helix</keyword>
<reference evidence="9" key="1">
    <citation type="journal article" date="2019" name="Int. J. Syst. Evol. Microbiol.">
        <title>The Global Catalogue of Microorganisms (GCM) 10K type strain sequencing project: providing services to taxonomists for standard genome sequencing and annotation.</title>
        <authorList>
            <consortium name="The Broad Institute Genomics Platform"/>
            <consortium name="The Broad Institute Genome Sequencing Center for Infectious Disease"/>
            <person name="Wu L."/>
            <person name="Ma J."/>
        </authorList>
    </citation>
    <scope>NUCLEOTIDE SEQUENCE [LARGE SCALE GENOMIC DNA]</scope>
    <source>
        <strain evidence="9">CGMCC 4.7643</strain>
    </source>
</reference>
<comment type="subcellular location">
    <subcellularLocation>
        <location evidence="1">Cell membrane</location>
        <topology evidence="1">Multi-pass membrane protein</topology>
    </subcellularLocation>
</comment>
<keyword evidence="9" id="KW-1185">Reference proteome</keyword>
<feature type="transmembrane region" description="Helical" evidence="6">
    <location>
        <begin position="343"/>
        <end position="363"/>
    </location>
</feature>
<feature type="transmembrane region" description="Helical" evidence="6">
    <location>
        <begin position="112"/>
        <end position="134"/>
    </location>
</feature>
<feature type="transmembrane region" description="Helical" evidence="6">
    <location>
        <begin position="16"/>
        <end position="38"/>
    </location>
</feature>
<evidence type="ECO:0000256" key="3">
    <source>
        <dbReference type="ARBA" id="ARBA00022692"/>
    </source>
</evidence>
<comment type="caution">
    <text evidence="8">The sequence shown here is derived from an EMBL/GenBank/DDBJ whole genome shotgun (WGS) entry which is preliminary data.</text>
</comment>
<evidence type="ECO:0000313" key="8">
    <source>
        <dbReference type="EMBL" id="MFD2465650.1"/>
    </source>
</evidence>
<dbReference type="InterPro" id="IPR011701">
    <property type="entry name" value="MFS"/>
</dbReference>
<gene>
    <name evidence="8" type="ORF">ACFSYJ_44075</name>
</gene>
<dbReference type="SUPFAM" id="SSF103473">
    <property type="entry name" value="MFS general substrate transporter"/>
    <property type="match status" value="1"/>
</dbReference>
<evidence type="ECO:0000259" key="7">
    <source>
        <dbReference type="PROSITE" id="PS50850"/>
    </source>
</evidence>